<dbReference type="Pfam" id="PF00496">
    <property type="entry name" value="SBP_bac_5"/>
    <property type="match status" value="1"/>
</dbReference>
<feature type="compositionally biased region" description="Low complexity" evidence="1">
    <location>
        <begin position="37"/>
        <end position="47"/>
    </location>
</feature>
<dbReference type="SUPFAM" id="SSF53850">
    <property type="entry name" value="Periplasmic binding protein-like II"/>
    <property type="match status" value="1"/>
</dbReference>
<dbReference type="InterPro" id="IPR000914">
    <property type="entry name" value="SBP_5_dom"/>
</dbReference>
<reference evidence="5" key="1">
    <citation type="journal article" date="2019" name="Int. J. Syst. Evol. Microbiol.">
        <title>The Global Catalogue of Microorganisms (GCM) 10K type strain sequencing project: providing services to taxonomists for standard genome sequencing and annotation.</title>
        <authorList>
            <consortium name="The Broad Institute Genomics Platform"/>
            <consortium name="The Broad Institute Genome Sequencing Center for Infectious Disease"/>
            <person name="Wu L."/>
            <person name="Ma J."/>
        </authorList>
    </citation>
    <scope>NUCLEOTIDE SEQUENCE [LARGE SCALE GENOMIC DNA]</scope>
    <source>
        <strain evidence="5">IBRC-M 10906</strain>
    </source>
</reference>
<evidence type="ECO:0000256" key="1">
    <source>
        <dbReference type="SAM" id="MobiDB-lite"/>
    </source>
</evidence>
<gene>
    <name evidence="4" type="ORF">ACFS2C_21825</name>
</gene>
<keyword evidence="5" id="KW-1185">Reference proteome</keyword>
<keyword evidence="2" id="KW-0732">Signal</keyword>
<dbReference type="Gene3D" id="3.90.76.10">
    <property type="entry name" value="Dipeptide-binding Protein, Domain 1"/>
    <property type="match status" value="1"/>
</dbReference>
<dbReference type="RefSeq" id="WP_377384325.1">
    <property type="nucleotide sequence ID" value="NZ_JBHSAN010000002.1"/>
</dbReference>
<evidence type="ECO:0000259" key="3">
    <source>
        <dbReference type="Pfam" id="PF00496"/>
    </source>
</evidence>
<feature type="signal peptide" evidence="2">
    <location>
        <begin position="1"/>
        <end position="25"/>
    </location>
</feature>
<dbReference type="EMBL" id="JBHUOF010000040">
    <property type="protein sequence ID" value="MFD2802032.1"/>
    <property type="molecule type" value="Genomic_DNA"/>
</dbReference>
<name>A0ABW5WDL6_9PSEU</name>
<sequence>MRTTGGRARVRLLALVFAVVATVLASCTNTPPPPVVSSPVVRTSTPPAETPSQISVSVDDIVGGYNPHHLADQSTVTSALAQMLLPSVFRPDEQGELQLDENLMVSAEVTAHDPFTVSYEIRPEAAWSDGAPIAVEDFVYLVDAMKSQPGVVDAAGYRLISGIQPGAGGKQLDVVFSEPYPGWRTLFDNLLPAHLLKDAPGGWQGALTDSFPAYGGPFAIKTLDKERGEIVLERNERYWEKPAAVDRIVLRRADQPGMAAALRSGTDQLALARTDATGMELLSGLGEDVELHTVARPYVATTLLRPVGVLADDQVRAGVAALIDRDRLIEEGTRGGPSAGFRAGAHVLPPSDEDYAPTIPRSGSPRQPQPRKAERLLAAAGYTREAGTWTRDGQPLSVVVASPGQQEPYASMAEELSRQLIAAGVEVTTVNPPARELFTSLLVPGQPANGGVAVDIAVVPQPVSHDPASTLASSYGCAPGWAERAPGDDTEPGDGPGQAAANTAAYCDEVLQPAIDGVLTGEQPLSEGLATTEPALWQSNVAIPLFQPVDTLALTRSVAGVSPGPPMAGPFSSAVDWTRATR</sequence>
<evidence type="ECO:0000313" key="4">
    <source>
        <dbReference type="EMBL" id="MFD2802032.1"/>
    </source>
</evidence>
<protein>
    <submittedName>
        <fullName evidence="4">ABC transporter family substrate-binding protein</fullName>
    </submittedName>
</protein>
<dbReference type="PROSITE" id="PS51257">
    <property type="entry name" value="PROKAR_LIPOPROTEIN"/>
    <property type="match status" value="1"/>
</dbReference>
<evidence type="ECO:0000256" key="2">
    <source>
        <dbReference type="SAM" id="SignalP"/>
    </source>
</evidence>
<feature type="chain" id="PRO_5047266776" evidence="2">
    <location>
        <begin position="26"/>
        <end position="582"/>
    </location>
</feature>
<proteinExistence type="predicted"/>
<accession>A0ABW5WDL6</accession>
<evidence type="ECO:0000313" key="5">
    <source>
        <dbReference type="Proteomes" id="UP001597478"/>
    </source>
</evidence>
<dbReference type="InterPro" id="IPR039424">
    <property type="entry name" value="SBP_5"/>
</dbReference>
<dbReference type="PANTHER" id="PTHR30290">
    <property type="entry name" value="PERIPLASMIC BINDING COMPONENT OF ABC TRANSPORTER"/>
    <property type="match status" value="1"/>
</dbReference>
<feature type="region of interest" description="Disordered" evidence="1">
    <location>
        <begin position="333"/>
        <end position="372"/>
    </location>
</feature>
<dbReference type="PANTHER" id="PTHR30290:SF65">
    <property type="entry name" value="MONOACYL PHOSPHATIDYLINOSITOL TETRAMANNOSIDE-BINDING PROTEIN LPQW-RELATED"/>
    <property type="match status" value="1"/>
</dbReference>
<feature type="region of interest" description="Disordered" evidence="1">
    <location>
        <begin position="31"/>
        <end position="51"/>
    </location>
</feature>
<dbReference type="Gene3D" id="3.40.190.10">
    <property type="entry name" value="Periplasmic binding protein-like II"/>
    <property type="match status" value="1"/>
</dbReference>
<dbReference type="CDD" id="cd08501">
    <property type="entry name" value="PBP2_Lpqw"/>
    <property type="match status" value="1"/>
</dbReference>
<dbReference type="Proteomes" id="UP001597478">
    <property type="component" value="Unassembled WGS sequence"/>
</dbReference>
<feature type="domain" description="Solute-binding protein family 5" evidence="3">
    <location>
        <begin position="109"/>
        <end position="433"/>
    </location>
</feature>
<comment type="caution">
    <text evidence="4">The sequence shown here is derived from an EMBL/GenBank/DDBJ whole genome shotgun (WGS) entry which is preliminary data.</text>
</comment>
<dbReference type="Gene3D" id="3.10.105.10">
    <property type="entry name" value="Dipeptide-binding Protein, Domain 3"/>
    <property type="match status" value="1"/>
</dbReference>
<organism evidence="4 5">
    <name type="scientific">Prauserella oleivorans</name>
    <dbReference type="NCBI Taxonomy" id="1478153"/>
    <lineage>
        <taxon>Bacteria</taxon>
        <taxon>Bacillati</taxon>
        <taxon>Actinomycetota</taxon>
        <taxon>Actinomycetes</taxon>
        <taxon>Pseudonocardiales</taxon>
        <taxon>Pseudonocardiaceae</taxon>
        <taxon>Prauserella</taxon>
    </lineage>
</organism>